<evidence type="ECO:0000313" key="2">
    <source>
        <dbReference type="Proteomes" id="UP000664781"/>
    </source>
</evidence>
<name>A0A939FPK5_9ACTN</name>
<dbReference type="RefSeq" id="WP_179198731.1">
    <property type="nucleotide sequence ID" value="NZ_JAFMOF010000002.1"/>
</dbReference>
<dbReference type="EMBL" id="JAFMOF010000002">
    <property type="protein sequence ID" value="MBO0654318.1"/>
    <property type="molecule type" value="Genomic_DNA"/>
</dbReference>
<reference evidence="1" key="1">
    <citation type="submission" date="2021-03" db="EMBL/GenBank/DDBJ databases">
        <title>Streptomyces strains.</title>
        <authorList>
            <person name="Lund M.B."/>
            <person name="Toerring T."/>
        </authorList>
    </citation>
    <scope>NUCLEOTIDE SEQUENCE</scope>
    <source>
        <strain evidence="1">JCM 4242</strain>
    </source>
</reference>
<accession>A0A939FPK5</accession>
<comment type="caution">
    <text evidence="1">The sequence shown here is derived from an EMBL/GenBank/DDBJ whole genome shotgun (WGS) entry which is preliminary data.</text>
</comment>
<keyword evidence="2" id="KW-1185">Reference proteome</keyword>
<dbReference type="AlphaFoldDB" id="A0A939FPK5"/>
<sequence>MRRPGHPAAPAAYRALLADYLRLLGPDHIETLGVRTDLRRWRGEGTSS</sequence>
<dbReference type="Proteomes" id="UP000664781">
    <property type="component" value="Unassembled WGS sequence"/>
</dbReference>
<proteinExistence type="predicted"/>
<gene>
    <name evidence="1" type="ORF">J1792_16510</name>
</gene>
<evidence type="ECO:0000313" key="1">
    <source>
        <dbReference type="EMBL" id="MBO0654318.1"/>
    </source>
</evidence>
<protein>
    <submittedName>
        <fullName evidence="1">Uncharacterized protein</fullName>
    </submittedName>
</protein>
<organism evidence="1 2">
    <name type="scientific">Streptomyces triculaminicus</name>
    <dbReference type="NCBI Taxonomy" id="2816232"/>
    <lineage>
        <taxon>Bacteria</taxon>
        <taxon>Bacillati</taxon>
        <taxon>Actinomycetota</taxon>
        <taxon>Actinomycetes</taxon>
        <taxon>Kitasatosporales</taxon>
        <taxon>Streptomycetaceae</taxon>
        <taxon>Streptomyces</taxon>
    </lineage>
</organism>